<dbReference type="GO" id="GO:0016747">
    <property type="term" value="F:acyltransferase activity, transferring groups other than amino-acyl groups"/>
    <property type="evidence" value="ECO:0007669"/>
    <property type="project" value="InterPro"/>
</dbReference>
<reference evidence="4 5" key="3">
    <citation type="journal article" date="2013" name="Genome Biol.">
        <title>Assembly of a phased diploid Candida albicans genome facilitates allele-specific measurements and provides a simple model for repeat and indel structure.</title>
        <authorList>
            <person name="Muzzey D."/>
            <person name="Schwartz K."/>
            <person name="Weissman J.S."/>
            <person name="Sherlock G."/>
        </authorList>
    </citation>
    <scope>NUCLEOTIDE SEQUENCE [LARGE SCALE GENOMIC DNA]</scope>
    <source>
        <strain evidence="5">SC5314 / ATCC MYA-2876</strain>
    </source>
</reference>
<protein>
    <submittedName>
        <fullName evidence="4">Spt10p</fullName>
    </submittedName>
</protein>
<organism evidence="4 5">
    <name type="scientific">Candida albicans (strain SC5314 / ATCC MYA-2876)</name>
    <name type="common">Yeast</name>
    <dbReference type="NCBI Taxonomy" id="237561"/>
    <lineage>
        <taxon>Eukaryota</taxon>
        <taxon>Fungi</taxon>
        <taxon>Dikarya</taxon>
        <taxon>Ascomycota</taxon>
        <taxon>Saccharomycotina</taxon>
        <taxon>Pichiomycetes</taxon>
        <taxon>Debaryomycetaceae</taxon>
        <taxon>Candida/Lodderomyces clade</taxon>
        <taxon>Candida</taxon>
    </lineage>
</organism>
<dbReference type="eggNOG" id="ENOG502QRFX">
    <property type="taxonomic scope" value="Eukaryota"/>
</dbReference>
<reference evidence="4 5" key="2">
    <citation type="journal article" date="2007" name="Genome Biol.">
        <title>Assembly of the Candida albicans genome into sixteen supercontigs aligned on the eight chromosomes.</title>
        <authorList>
            <person name="van het Hoog M."/>
            <person name="Rast T.J."/>
            <person name="Martchenko M."/>
            <person name="Grindle S."/>
            <person name="Dignard D."/>
            <person name="Hogues H."/>
            <person name="Cuomo C."/>
            <person name="Berriman M."/>
            <person name="Scherer S."/>
            <person name="Magee B.B."/>
            <person name="Whiteway M."/>
            <person name="Chibana H."/>
            <person name="Nantel A."/>
            <person name="Magee P.T."/>
        </authorList>
    </citation>
    <scope>GENOME REANNOTATION</scope>
    <source>
        <strain evidence="5">SC5314 / ATCC MYA-2876</strain>
    </source>
</reference>
<sequence>MSGHVSHSTPLSISTSRSNTPGEEIDKSTGNILINIDPYAILLKDGSTKATIYPISSPNDISPNLLAFLWDEYNMEIEKGETLTFYEPLSFESFISHWFDSTSIVAIMAVGDETNMDDLGNDELHEWPSELLGIFNIKPNFPGCQRSGHICTGEFLVNAGIRGRGIGKTLTDCFMQWALKLGYTYVIFNLVLETNVAARKLWESLNFSRLGKINNVAIMGHDDQERELVDGIIYGKSIENTIGESSNRDRKTPESESDSNNSKFENLKYYLQTGNYPPNVDNKEKSRLRANKANYYLQDDKLMVNGREVVSNIDLQLKICQLTHEENGHSGINRTTTLISQKYHWIRIKETVARALKLCQECKNNSLQAKEEFLNQSNKRIKLQKKTSNNDTPMPLLDNRQFEQAVIQAKQRLNDPNGVSYADVARSAIDDDSQIQSKQQSIHPEVKKYDKLSNSNQTSSVDPSVRTYY</sequence>
<dbReference type="InterPro" id="IPR000182">
    <property type="entry name" value="GNAT_dom"/>
</dbReference>
<evidence type="ECO:0000313" key="4">
    <source>
        <dbReference type="EMBL" id="AOW31399.1"/>
    </source>
</evidence>
<dbReference type="SUPFAM" id="SSF55729">
    <property type="entry name" value="Acyl-CoA N-acyltransferases (Nat)"/>
    <property type="match status" value="1"/>
</dbReference>
<dbReference type="PROSITE" id="PS51186">
    <property type="entry name" value="GNAT"/>
    <property type="match status" value="1"/>
</dbReference>
<dbReference type="STRING" id="237561.A0A1D8PTE9"/>
<keyword evidence="5" id="KW-1185">Reference proteome</keyword>
<feature type="compositionally biased region" description="Polar residues" evidence="1">
    <location>
        <begin position="452"/>
        <end position="462"/>
    </location>
</feature>
<dbReference type="FunCoup" id="A0A1D8PTE9">
    <property type="interactions" value="1322"/>
</dbReference>
<evidence type="ECO:0000259" key="2">
    <source>
        <dbReference type="PROSITE" id="PS51186"/>
    </source>
</evidence>
<reference evidence="4 5" key="1">
    <citation type="journal article" date="2004" name="Proc. Natl. Acad. Sci. U.S.A.">
        <title>The diploid genome sequence of Candida albicans.</title>
        <authorList>
            <person name="Jones T."/>
            <person name="Federspiel N.A."/>
            <person name="Chibana H."/>
            <person name="Dungan J."/>
            <person name="Kalman S."/>
            <person name="Magee B.B."/>
            <person name="Newport G."/>
            <person name="Thorstenson Y.R."/>
            <person name="Agabian N."/>
            <person name="Magee P.T."/>
            <person name="Davis R.W."/>
            <person name="Scherer S."/>
        </authorList>
    </citation>
    <scope>NUCLEOTIDE SEQUENCE [LARGE SCALE GENOMIC DNA]</scope>
    <source>
        <strain evidence="5">SC5314 / ATCC MYA-2876</strain>
    </source>
</reference>
<dbReference type="PANTHER" id="PTHR43138">
    <property type="entry name" value="ACETYLTRANSFERASE, GNAT FAMILY"/>
    <property type="match status" value="1"/>
</dbReference>
<name>A0A1D8PTE9_CANAL</name>
<dbReference type="Proteomes" id="UP000000559">
    <property type="component" value="Chromosome R"/>
</dbReference>
<evidence type="ECO:0000313" key="3">
    <source>
        <dbReference type="CGD" id="CAL0000177959"/>
    </source>
</evidence>
<dbReference type="InterPro" id="IPR052742">
    <property type="entry name" value="Mito_N-acetyltransferase"/>
</dbReference>
<dbReference type="InParanoid" id="A0A1D8PTE9"/>
<feature type="region of interest" description="Disordered" evidence="1">
    <location>
        <begin position="449"/>
        <end position="469"/>
    </location>
</feature>
<evidence type="ECO:0000256" key="1">
    <source>
        <dbReference type="SAM" id="MobiDB-lite"/>
    </source>
</evidence>
<dbReference type="VEuPathDB" id="FungiDB:CR_07040W_A"/>
<proteinExistence type="predicted"/>
<dbReference type="Pfam" id="PF17921">
    <property type="entry name" value="Integrase_H2C2"/>
    <property type="match status" value="1"/>
</dbReference>
<dbReference type="OrthoDB" id="10264707at2759"/>
<feature type="region of interest" description="Disordered" evidence="1">
    <location>
        <begin position="1"/>
        <end position="27"/>
    </location>
</feature>
<dbReference type="InterPro" id="IPR016181">
    <property type="entry name" value="Acyl_CoA_acyltransferase"/>
</dbReference>
<dbReference type="Pfam" id="PF00583">
    <property type="entry name" value="Acetyltransf_1"/>
    <property type="match status" value="1"/>
</dbReference>
<dbReference type="GeneID" id="3645729"/>
<dbReference type="SMR" id="A0A1D8PTE9"/>
<dbReference type="Gene3D" id="3.40.630.30">
    <property type="match status" value="1"/>
</dbReference>
<evidence type="ECO:0000313" key="5">
    <source>
        <dbReference type="Proteomes" id="UP000000559"/>
    </source>
</evidence>
<dbReference type="AlphaFoldDB" id="A0A1D8PTE9"/>
<dbReference type="EMBL" id="CP017630">
    <property type="protein sequence ID" value="AOW31399.1"/>
    <property type="molecule type" value="Genomic_DNA"/>
</dbReference>
<dbReference type="CGD" id="CAL0000177959">
    <property type="gene designation" value="SPT10"/>
</dbReference>
<dbReference type="RefSeq" id="XP_712651.2">
    <property type="nucleotide sequence ID" value="XM_707558.2"/>
</dbReference>
<accession>A0A1D8PTE9</accession>
<dbReference type="CDD" id="cd04301">
    <property type="entry name" value="NAT_SF"/>
    <property type="match status" value="1"/>
</dbReference>
<dbReference type="PANTHER" id="PTHR43138:SF2">
    <property type="entry name" value="PROTEIN SPT10"/>
    <property type="match status" value="1"/>
</dbReference>
<gene>
    <name evidence="3 4" type="primary">SPT10</name>
    <name evidence="4" type="ordered locus">CAALFM_CR07040WA</name>
    <name evidence="3" type="ordered locus">orf19.9897</name>
</gene>
<dbReference type="KEGG" id="cal:CAALFM_CR07040WA"/>
<feature type="compositionally biased region" description="Polar residues" evidence="1">
    <location>
        <begin position="1"/>
        <end position="21"/>
    </location>
</feature>
<feature type="domain" description="N-acetyltransferase" evidence="2">
    <location>
        <begin position="89"/>
        <end position="239"/>
    </location>
</feature>
<dbReference type="Gene3D" id="1.10.340.70">
    <property type="match status" value="1"/>
</dbReference>
<dbReference type="InterPro" id="IPR041588">
    <property type="entry name" value="Integrase_H2C2"/>
</dbReference>